<comment type="caution">
    <text evidence="1">The sequence shown here is derived from an EMBL/GenBank/DDBJ whole genome shotgun (WGS) entry which is preliminary data.</text>
</comment>
<gene>
    <name evidence="1" type="ORF">HPB49_007367</name>
</gene>
<accession>A0ACB8DAX3</accession>
<evidence type="ECO:0000313" key="1">
    <source>
        <dbReference type="EMBL" id="KAH7965399.1"/>
    </source>
</evidence>
<reference evidence="1" key="1">
    <citation type="submission" date="2020-05" db="EMBL/GenBank/DDBJ databases">
        <title>Large-scale comparative analyses of tick genomes elucidate their genetic diversity and vector capacities.</title>
        <authorList>
            <person name="Jia N."/>
            <person name="Wang J."/>
            <person name="Shi W."/>
            <person name="Du L."/>
            <person name="Sun Y."/>
            <person name="Zhan W."/>
            <person name="Jiang J."/>
            <person name="Wang Q."/>
            <person name="Zhang B."/>
            <person name="Ji P."/>
            <person name="Sakyi L.B."/>
            <person name="Cui X."/>
            <person name="Yuan T."/>
            <person name="Jiang B."/>
            <person name="Yang W."/>
            <person name="Lam T.T.-Y."/>
            <person name="Chang Q."/>
            <person name="Ding S."/>
            <person name="Wang X."/>
            <person name="Zhu J."/>
            <person name="Ruan X."/>
            <person name="Zhao L."/>
            <person name="Wei J."/>
            <person name="Que T."/>
            <person name="Du C."/>
            <person name="Cheng J."/>
            <person name="Dai P."/>
            <person name="Han X."/>
            <person name="Huang E."/>
            <person name="Gao Y."/>
            <person name="Liu J."/>
            <person name="Shao H."/>
            <person name="Ye R."/>
            <person name="Li L."/>
            <person name="Wei W."/>
            <person name="Wang X."/>
            <person name="Wang C."/>
            <person name="Yang T."/>
            <person name="Huo Q."/>
            <person name="Li W."/>
            <person name="Guo W."/>
            <person name="Chen H."/>
            <person name="Zhou L."/>
            <person name="Ni X."/>
            <person name="Tian J."/>
            <person name="Zhou Y."/>
            <person name="Sheng Y."/>
            <person name="Liu T."/>
            <person name="Pan Y."/>
            <person name="Xia L."/>
            <person name="Li J."/>
            <person name="Zhao F."/>
            <person name="Cao W."/>
        </authorList>
    </citation>
    <scope>NUCLEOTIDE SEQUENCE</scope>
    <source>
        <strain evidence="1">Dsil-2018</strain>
    </source>
</reference>
<proteinExistence type="predicted"/>
<protein>
    <submittedName>
        <fullName evidence="1">Uncharacterized protein</fullName>
    </submittedName>
</protein>
<dbReference type="Proteomes" id="UP000821865">
    <property type="component" value="Chromosome 2"/>
</dbReference>
<keyword evidence="2" id="KW-1185">Reference proteome</keyword>
<name>A0ACB8DAX3_DERSI</name>
<sequence>MYAKELCPYLKTWNCSRGDPTNPSKELSKATAIDRSRPGFWSALSNRSKISSHNVGMNAVSSFLRRDRSSIRVSQVSASSCERAETNATAVKKMPRPSVFDYNVGSKHAQHFFFFFKWSSGAPETGAVFILRMDGPGFSHFSRGPCAAASLSREKRRRRRLTGAPLEKARILSHGGTLYLLHLLHAGHALRSRSRYCVYTVSGHDAAEGMGPLLYFQTSYRRPPSGRLASQLRALNAADVQLYEHFAQRFEQRVRHFGLGRMARELRLLEERTRLWYGRCVRDTRPPDDDKRSSTRLGRKFWVLMFRPKNDSSEECVRMVLPELVFTERLRRKQSGNATGRH</sequence>
<organism evidence="1 2">
    <name type="scientific">Dermacentor silvarum</name>
    <name type="common">Tick</name>
    <dbReference type="NCBI Taxonomy" id="543639"/>
    <lineage>
        <taxon>Eukaryota</taxon>
        <taxon>Metazoa</taxon>
        <taxon>Ecdysozoa</taxon>
        <taxon>Arthropoda</taxon>
        <taxon>Chelicerata</taxon>
        <taxon>Arachnida</taxon>
        <taxon>Acari</taxon>
        <taxon>Parasitiformes</taxon>
        <taxon>Ixodida</taxon>
        <taxon>Ixodoidea</taxon>
        <taxon>Ixodidae</taxon>
        <taxon>Rhipicephalinae</taxon>
        <taxon>Dermacentor</taxon>
    </lineage>
</organism>
<evidence type="ECO:0000313" key="2">
    <source>
        <dbReference type="Proteomes" id="UP000821865"/>
    </source>
</evidence>
<dbReference type="EMBL" id="CM023471">
    <property type="protein sequence ID" value="KAH7965399.1"/>
    <property type="molecule type" value="Genomic_DNA"/>
</dbReference>